<reference evidence="2" key="2">
    <citation type="submission" date="2014-07" db="EMBL/GenBank/DDBJ databases">
        <authorList>
            <person name="Hull J."/>
        </authorList>
    </citation>
    <scope>NUCLEOTIDE SEQUENCE</scope>
</reference>
<feature type="compositionally biased region" description="Basic and acidic residues" evidence="1">
    <location>
        <begin position="28"/>
        <end position="63"/>
    </location>
</feature>
<protein>
    <submittedName>
        <fullName evidence="2">6-pyruvoyl tetrahydrobiopterin synthase</fullName>
    </submittedName>
</protein>
<evidence type="ECO:0000256" key="1">
    <source>
        <dbReference type="SAM" id="MobiDB-lite"/>
    </source>
</evidence>
<accession>A0A0A9VYD1</accession>
<feature type="non-terminal residue" evidence="2">
    <location>
        <position position="1"/>
    </location>
</feature>
<dbReference type="EMBL" id="GBHO01044396">
    <property type="protein sequence ID" value="JAF99207.1"/>
    <property type="molecule type" value="Transcribed_RNA"/>
</dbReference>
<proteinExistence type="predicted"/>
<dbReference type="AlphaFoldDB" id="A0A0A9VYD1"/>
<reference evidence="2" key="1">
    <citation type="journal article" date="2014" name="PLoS ONE">
        <title>Transcriptome-Based Identification of ABC Transporters in the Western Tarnished Plant Bug Lygus hesperus.</title>
        <authorList>
            <person name="Hull J.J."/>
            <person name="Chaney K."/>
            <person name="Geib S.M."/>
            <person name="Fabrick J.A."/>
            <person name="Brent C.S."/>
            <person name="Walsh D."/>
            <person name="Lavine L.C."/>
        </authorList>
    </citation>
    <scope>NUCLEOTIDE SEQUENCE</scope>
</reference>
<organism evidence="2">
    <name type="scientific">Lygus hesperus</name>
    <name type="common">Western plant bug</name>
    <dbReference type="NCBI Taxonomy" id="30085"/>
    <lineage>
        <taxon>Eukaryota</taxon>
        <taxon>Metazoa</taxon>
        <taxon>Ecdysozoa</taxon>
        <taxon>Arthropoda</taxon>
        <taxon>Hexapoda</taxon>
        <taxon>Insecta</taxon>
        <taxon>Pterygota</taxon>
        <taxon>Neoptera</taxon>
        <taxon>Paraneoptera</taxon>
        <taxon>Hemiptera</taxon>
        <taxon>Heteroptera</taxon>
        <taxon>Panheteroptera</taxon>
        <taxon>Cimicomorpha</taxon>
        <taxon>Miridae</taxon>
        <taxon>Mirini</taxon>
        <taxon>Lygus</taxon>
    </lineage>
</organism>
<sequence length="108" mass="11760">SNTDSLKNGGNLPHVHRAGSKKLAQGDVKGEQRNPQDNGHNEKLKNEVRSELDTEDGEPRNVEDAEGAGEAGQGVAERVRPLPQRAQPDFFHIAVPANNEEDFIGIIE</sequence>
<feature type="region of interest" description="Disordered" evidence="1">
    <location>
        <begin position="1"/>
        <end position="83"/>
    </location>
</feature>
<name>A0A0A9VYD1_LYGHE</name>
<feature type="non-terminal residue" evidence="2">
    <location>
        <position position="108"/>
    </location>
</feature>
<gene>
    <name evidence="2" type="primary">pts_2</name>
    <name evidence="2" type="ORF">CM83_105809</name>
</gene>
<evidence type="ECO:0000313" key="2">
    <source>
        <dbReference type="EMBL" id="JAF99207.1"/>
    </source>
</evidence>